<accession>A0AAN9KAX7</accession>
<keyword evidence="3" id="KW-1185">Reference proteome</keyword>
<dbReference type="EMBL" id="JAYMYQ010000009">
    <property type="protein sequence ID" value="KAK7312973.1"/>
    <property type="molecule type" value="Genomic_DNA"/>
</dbReference>
<protein>
    <submittedName>
        <fullName evidence="2">Uncharacterized protein</fullName>
    </submittedName>
</protein>
<evidence type="ECO:0000313" key="2">
    <source>
        <dbReference type="EMBL" id="KAK7312973.1"/>
    </source>
</evidence>
<proteinExistence type="predicted"/>
<sequence length="141" mass="15995">MERFSSFFLGGGSFFFFFFFFWERVLLGEREPRHFSGAGEGGHLHERPIVSAASVVWNKSGSNAPRSCLFVRHLLIQLSMACEGAWGTAYMTPPEFIQSECYEVLACMVKIQDLTHMNFSHVDPCLHDDIVINLKKICPGQ</sequence>
<evidence type="ECO:0000256" key="1">
    <source>
        <dbReference type="SAM" id="Phobius"/>
    </source>
</evidence>
<keyword evidence="1" id="KW-0812">Transmembrane</keyword>
<keyword evidence="1" id="KW-1133">Transmembrane helix</keyword>
<dbReference type="Proteomes" id="UP001367508">
    <property type="component" value="Unassembled WGS sequence"/>
</dbReference>
<reference evidence="2 3" key="1">
    <citation type="submission" date="2024-01" db="EMBL/GenBank/DDBJ databases">
        <title>The genomes of 5 underutilized Papilionoideae crops provide insights into root nodulation and disease resistanc.</title>
        <authorList>
            <person name="Jiang F."/>
        </authorList>
    </citation>
    <scope>NUCLEOTIDE SEQUENCE [LARGE SCALE GENOMIC DNA]</scope>
    <source>
        <strain evidence="2">LVBAO_FW01</strain>
        <tissue evidence="2">Leaves</tissue>
    </source>
</reference>
<name>A0AAN9KAX7_CANGL</name>
<gene>
    <name evidence="2" type="ORF">VNO77_37267</name>
</gene>
<dbReference type="AlphaFoldDB" id="A0AAN9KAX7"/>
<organism evidence="2 3">
    <name type="scientific">Canavalia gladiata</name>
    <name type="common">Sword bean</name>
    <name type="synonym">Dolichos gladiatus</name>
    <dbReference type="NCBI Taxonomy" id="3824"/>
    <lineage>
        <taxon>Eukaryota</taxon>
        <taxon>Viridiplantae</taxon>
        <taxon>Streptophyta</taxon>
        <taxon>Embryophyta</taxon>
        <taxon>Tracheophyta</taxon>
        <taxon>Spermatophyta</taxon>
        <taxon>Magnoliopsida</taxon>
        <taxon>eudicotyledons</taxon>
        <taxon>Gunneridae</taxon>
        <taxon>Pentapetalae</taxon>
        <taxon>rosids</taxon>
        <taxon>fabids</taxon>
        <taxon>Fabales</taxon>
        <taxon>Fabaceae</taxon>
        <taxon>Papilionoideae</taxon>
        <taxon>50 kb inversion clade</taxon>
        <taxon>NPAAA clade</taxon>
        <taxon>indigoferoid/millettioid clade</taxon>
        <taxon>Phaseoleae</taxon>
        <taxon>Canavalia</taxon>
    </lineage>
</organism>
<comment type="caution">
    <text evidence="2">The sequence shown here is derived from an EMBL/GenBank/DDBJ whole genome shotgun (WGS) entry which is preliminary data.</text>
</comment>
<evidence type="ECO:0000313" key="3">
    <source>
        <dbReference type="Proteomes" id="UP001367508"/>
    </source>
</evidence>
<keyword evidence="1" id="KW-0472">Membrane</keyword>
<feature type="transmembrane region" description="Helical" evidence="1">
    <location>
        <begin position="6"/>
        <end position="27"/>
    </location>
</feature>